<dbReference type="EMBL" id="JAURVH010001518">
    <property type="protein sequence ID" value="KAK5927428.1"/>
    <property type="molecule type" value="Genomic_DNA"/>
</dbReference>
<dbReference type="Proteomes" id="UP001331515">
    <property type="component" value="Unassembled WGS sequence"/>
</dbReference>
<proteinExistence type="predicted"/>
<dbReference type="AlphaFoldDB" id="A0AAN8HTM7"/>
<accession>A0AAN8HTM7</accession>
<reference evidence="2 3" key="1">
    <citation type="journal article" date="2023" name="Mol. Biol. Evol.">
        <title>Genomics of Secondarily Temperate Adaptation in the Only Non-Antarctic Icefish.</title>
        <authorList>
            <person name="Rivera-Colon A.G."/>
            <person name="Rayamajhi N."/>
            <person name="Minhas B.F."/>
            <person name="Madrigal G."/>
            <person name="Bilyk K.T."/>
            <person name="Yoon V."/>
            <person name="Hune M."/>
            <person name="Gregory S."/>
            <person name="Cheng C.H.C."/>
            <person name="Catchen J.M."/>
        </authorList>
    </citation>
    <scope>NUCLEOTIDE SEQUENCE [LARGE SCALE GENOMIC DNA]</scope>
    <source>
        <tissue evidence="2">White muscle</tissue>
    </source>
</reference>
<organism evidence="2 3">
    <name type="scientific">Champsocephalus gunnari</name>
    <name type="common">Mackerel icefish</name>
    <dbReference type="NCBI Taxonomy" id="52237"/>
    <lineage>
        <taxon>Eukaryota</taxon>
        <taxon>Metazoa</taxon>
        <taxon>Chordata</taxon>
        <taxon>Craniata</taxon>
        <taxon>Vertebrata</taxon>
        <taxon>Euteleostomi</taxon>
        <taxon>Actinopterygii</taxon>
        <taxon>Neopterygii</taxon>
        <taxon>Teleostei</taxon>
        <taxon>Neoteleostei</taxon>
        <taxon>Acanthomorphata</taxon>
        <taxon>Eupercaria</taxon>
        <taxon>Perciformes</taxon>
        <taxon>Notothenioidei</taxon>
        <taxon>Channichthyidae</taxon>
        <taxon>Champsocephalus</taxon>
    </lineage>
</organism>
<evidence type="ECO:0000313" key="2">
    <source>
        <dbReference type="EMBL" id="KAK5927428.1"/>
    </source>
</evidence>
<gene>
    <name evidence="2" type="ORF">CgunFtcFv8_012588</name>
</gene>
<keyword evidence="3" id="KW-1185">Reference proteome</keyword>
<sequence>MHSEVSRDHRTCRNRRGDHTLGGQIKWLSTSYSTGAPLILPHHPSPNSPLFCGPPGSDPSSITVALGNDEEEGGRVTKVADHQADTSSGKMVGSHKKNTPHPSTALKQEETNEEGD</sequence>
<evidence type="ECO:0000313" key="3">
    <source>
        <dbReference type="Proteomes" id="UP001331515"/>
    </source>
</evidence>
<feature type="region of interest" description="Disordered" evidence="1">
    <location>
        <begin position="1"/>
        <end position="22"/>
    </location>
</feature>
<feature type="compositionally biased region" description="Basic and acidic residues" evidence="1">
    <location>
        <begin position="73"/>
        <end position="84"/>
    </location>
</feature>
<protein>
    <submittedName>
        <fullName evidence="2">Uncharacterized protein</fullName>
    </submittedName>
</protein>
<comment type="caution">
    <text evidence="2">The sequence shown here is derived from an EMBL/GenBank/DDBJ whole genome shotgun (WGS) entry which is preliminary data.</text>
</comment>
<evidence type="ECO:0000256" key="1">
    <source>
        <dbReference type="SAM" id="MobiDB-lite"/>
    </source>
</evidence>
<feature type="compositionally biased region" description="Basic and acidic residues" evidence="1">
    <location>
        <begin position="1"/>
        <end position="19"/>
    </location>
</feature>
<name>A0AAN8HTM7_CHAGU</name>
<feature type="region of interest" description="Disordered" evidence="1">
    <location>
        <begin position="68"/>
        <end position="116"/>
    </location>
</feature>